<protein>
    <submittedName>
        <fullName evidence="2">Uncharacterized protein</fullName>
    </submittedName>
</protein>
<proteinExistence type="predicted"/>
<accession>A0AC34QU27</accession>
<sequence>INLRLLRHLGLLKTKHFNYKKIPRLKTVFYDLF</sequence>
<name>A0AC34QU27_9BILA</name>
<evidence type="ECO:0000313" key="1">
    <source>
        <dbReference type="Proteomes" id="UP000887576"/>
    </source>
</evidence>
<dbReference type="WBParaSite" id="JU765_v2.g19311.t1">
    <property type="protein sequence ID" value="JU765_v2.g19311.t1"/>
    <property type="gene ID" value="JU765_v2.g19311"/>
</dbReference>
<dbReference type="Proteomes" id="UP000887576">
    <property type="component" value="Unplaced"/>
</dbReference>
<reference evidence="2" key="1">
    <citation type="submission" date="2022-11" db="UniProtKB">
        <authorList>
            <consortium name="WormBaseParasite"/>
        </authorList>
    </citation>
    <scope>IDENTIFICATION</scope>
</reference>
<evidence type="ECO:0000313" key="2">
    <source>
        <dbReference type="WBParaSite" id="JU765_v2.g19311.t1"/>
    </source>
</evidence>
<organism evidence="1 2">
    <name type="scientific">Panagrolaimus sp. JU765</name>
    <dbReference type="NCBI Taxonomy" id="591449"/>
    <lineage>
        <taxon>Eukaryota</taxon>
        <taxon>Metazoa</taxon>
        <taxon>Ecdysozoa</taxon>
        <taxon>Nematoda</taxon>
        <taxon>Chromadorea</taxon>
        <taxon>Rhabditida</taxon>
        <taxon>Tylenchina</taxon>
        <taxon>Panagrolaimomorpha</taxon>
        <taxon>Panagrolaimoidea</taxon>
        <taxon>Panagrolaimidae</taxon>
        <taxon>Panagrolaimus</taxon>
    </lineage>
</organism>